<feature type="domain" description="Protein SirB1 N-terminal" evidence="2">
    <location>
        <begin position="104"/>
        <end position="266"/>
    </location>
</feature>
<dbReference type="STRING" id="1349785.GCA_000509405_01349"/>
<gene>
    <name evidence="3" type="ORF">MARIT_0506</name>
</gene>
<dbReference type="RefSeq" id="WP_100210664.1">
    <property type="nucleotide sequence ID" value="NZ_CP138495.1"/>
</dbReference>
<organism evidence="3 4">
    <name type="scientific">Tenacibaculum maritimum NCIMB 2154</name>
    <dbReference type="NCBI Taxonomy" id="1349785"/>
    <lineage>
        <taxon>Bacteria</taxon>
        <taxon>Pseudomonadati</taxon>
        <taxon>Bacteroidota</taxon>
        <taxon>Flavobacteriia</taxon>
        <taxon>Flavobacteriales</taxon>
        <taxon>Flavobacteriaceae</taxon>
        <taxon>Tenacibaculum</taxon>
    </lineage>
</organism>
<name>A0A2H1E7R5_9FLAO</name>
<dbReference type="InterPro" id="IPR032698">
    <property type="entry name" value="SirB1_N"/>
</dbReference>
<evidence type="ECO:0000259" key="2">
    <source>
        <dbReference type="Pfam" id="PF13369"/>
    </source>
</evidence>
<proteinExistence type="inferred from homology"/>
<evidence type="ECO:0000256" key="1">
    <source>
        <dbReference type="ARBA" id="ARBA00007100"/>
    </source>
</evidence>
<evidence type="ECO:0000313" key="4">
    <source>
        <dbReference type="Proteomes" id="UP000231564"/>
    </source>
</evidence>
<sequence>MKTLDHSSIIALISLLEDPNEIIFNEIQKTIIALDVEGIIPLQKAFDTSNSELQKARITVILSELKIKKLREDLSDWLHINSNDLLAGLISIAKYGDPTLNEQKIHDVIDQIIQTIQPKIKGKDPEEIVHILNQVLLYDFGFNGNTRNDSGMNNSFINKIIETKISNPIGLSIIYLMIASALNIPLVGINAPGHFILGYSSRNVSSENIEDGSVMEHINFYVDPFNNGKTIQPDDFDYWLEQVPYKLANKKYLSANNIAIVKRVINNLTYALFISGEKTTANKLVSINDLL</sequence>
<reference evidence="3 4" key="1">
    <citation type="submission" date="2016-11" db="EMBL/GenBank/DDBJ databases">
        <authorList>
            <person name="Jaros S."/>
            <person name="Januszkiewicz K."/>
            <person name="Wedrychowicz H."/>
        </authorList>
    </citation>
    <scope>NUCLEOTIDE SEQUENCE [LARGE SCALE GENOMIC DNA]</scope>
    <source>
        <strain evidence="3">NCIMB 2154T</strain>
    </source>
</reference>
<dbReference type="Proteomes" id="UP000231564">
    <property type="component" value="Chromosome MARIT"/>
</dbReference>
<evidence type="ECO:0000313" key="3">
    <source>
        <dbReference type="EMBL" id="SFZ80401.1"/>
    </source>
</evidence>
<dbReference type="GeneID" id="47722103"/>
<accession>A0A2H1E7R5</accession>
<comment type="similarity">
    <text evidence="1">Belongs to the UPF0162 family.</text>
</comment>
<dbReference type="AlphaFoldDB" id="A0A2H1E7R5"/>
<dbReference type="EMBL" id="LT634361">
    <property type="protein sequence ID" value="SFZ80401.1"/>
    <property type="molecule type" value="Genomic_DNA"/>
</dbReference>
<dbReference type="PANTHER" id="PTHR31350:SF21">
    <property type="entry name" value="F-BOX ONLY PROTEIN 21"/>
    <property type="match status" value="1"/>
</dbReference>
<protein>
    <recommendedName>
        <fullName evidence="2">Protein SirB1 N-terminal domain-containing protein</fullName>
    </recommendedName>
</protein>
<keyword evidence="4" id="KW-1185">Reference proteome</keyword>
<dbReference type="KEGG" id="tmar:MARIT_0506"/>
<dbReference type="PANTHER" id="PTHR31350">
    <property type="entry name" value="SI:DKEY-261L7.2"/>
    <property type="match status" value="1"/>
</dbReference>
<dbReference type="Pfam" id="PF13369">
    <property type="entry name" value="Transglut_core2"/>
    <property type="match status" value="1"/>
</dbReference>
<dbReference type="OrthoDB" id="188084at2"/>